<accession>A0A919RH46</accession>
<dbReference type="AlphaFoldDB" id="A0A919RH46"/>
<organism evidence="1 2">
    <name type="scientific">Sinosporangium siamense</name>
    <dbReference type="NCBI Taxonomy" id="1367973"/>
    <lineage>
        <taxon>Bacteria</taxon>
        <taxon>Bacillati</taxon>
        <taxon>Actinomycetota</taxon>
        <taxon>Actinomycetes</taxon>
        <taxon>Streptosporangiales</taxon>
        <taxon>Streptosporangiaceae</taxon>
        <taxon>Sinosporangium</taxon>
    </lineage>
</organism>
<reference evidence="1" key="1">
    <citation type="submission" date="2021-01" db="EMBL/GenBank/DDBJ databases">
        <title>Whole genome shotgun sequence of Sinosporangium siamense NBRC 109515.</title>
        <authorList>
            <person name="Komaki H."/>
            <person name="Tamura T."/>
        </authorList>
    </citation>
    <scope>NUCLEOTIDE SEQUENCE</scope>
    <source>
        <strain evidence="1">NBRC 109515</strain>
    </source>
</reference>
<dbReference type="Proteomes" id="UP000606172">
    <property type="component" value="Unassembled WGS sequence"/>
</dbReference>
<gene>
    <name evidence="1" type="ORF">Ssi02_19800</name>
</gene>
<sequence>MDVGKVVEYYTALLARHEWLTRGGLGWSVIHRLGGSRAGERAAVEVFGSFPEFREVDVRESYLYPTVELFVDEHMEDGVLSVLDRDGFHQNRPEWLRWLSRDARLWHVSWGVRGHEKLIYAENGRLLVHYPDFCTDEAEIYGDDPTALGDRLSILTGAPGNGRQVKRAAAMALVEVAGGVRLHEDVLFGRQRALLADRLVEDDPEQAFSLPHVDPELHLRLTAASQEQRRRMCELVVDRLAQRHFPKWPEPMRAVDAALAHDAGTVTALMSGIVETNIRLGREWFERPVDGPREENRLWMRWQAGISARLVIRTLVEGGDGSEALIAARKALGKGWPELRRQILSKILTG</sequence>
<dbReference type="RefSeq" id="WP_204023825.1">
    <property type="nucleotide sequence ID" value="NZ_BOOW01000011.1"/>
</dbReference>
<evidence type="ECO:0000313" key="1">
    <source>
        <dbReference type="EMBL" id="GII91749.1"/>
    </source>
</evidence>
<keyword evidence="2" id="KW-1185">Reference proteome</keyword>
<protein>
    <submittedName>
        <fullName evidence="1">Uncharacterized protein</fullName>
    </submittedName>
</protein>
<dbReference type="EMBL" id="BOOW01000011">
    <property type="protein sequence ID" value="GII91749.1"/>
    <property type="molecule type" value="Genomic_DNA"/>
</dbReference>
<evidence type="ECO:0000313" key="2">
    <source>
        <dbReference type="Proteomes" id="UP000606172"/>
    </source>
</evidence>
<name>A0A919RH46_9ACTN</name>
<comment type="caution">
    <text evidence="1">The sequence shown here is derived from an EMBL/GenBank/DDBJ whole genome shotgun (WGS) entry which is preliminary data.</text>
</comment>
<proteinExistence type="predicted"/>